<name>A0A1I2HV91_9BACT</name>
<gene>
    <name evidence="1" type="ORF">SAMN02745121_08246</name>
</gene>
<evidence type="ECO:0000313" key="1">
    <source>
        <dbReference type="EMBL" id="SFF33954.1"/>
    </source>
</evidence>
<organism evidence="1 2">
    <name type="scientific">Nannocystis exedens</name>
    <dbReference type="NCBI Taxonomy" id="54"/>
    <lineage>
        <taxon>Bacteria</taxon>
        <taxon>Pseudomonadati</taxon>
        <taxon>Myxococcota</taxon>
        <taxon>Polyangia</taxon>
        <taxon>Nannocystales</taxon>
        <taxon>Nannocystaceae</taxon>
        <taxon>Nannocystis</taxon>
    </lineage>
</organism>
<evidence type="ECO:0008006" key="3">
    <source>
        <dbReference type="Google" id="ProtNLM"/>
    </source>
</evidence>
<sequence length="246" mass="27667">MEKPGPWPPRPQLDALHARYVVEVVEELSLCPFARKCRELGRLHRPTFPSPPSPHEAARRLADLATAHPDAEVVLLTFITRGAVPGTPPAPSPAERAFADTELFEEYVREVRDVYAGLPRVPARFYMVAFHPAYTRVDTRRPLTPDSLVPLLRRTPDPVIQCIRADLLDQIRRQAQTAAEARFREEMARLGPEFLILAERAIKADPELSQDIARHNFDSVGAGPGRERLEATIADILARRRALEPE</sequence>
<keyword evidence="2" id="KW-1185">Reference proteome</keyword>
<accession>A0A1I2HV91</accession>
<reference evidence="2" key="1">
    <citation type="submission" date="2016-10" db="EMBL/GenBank/DDBJ databases">
        <authorList>
            <person name="Varghese N."/>
            <person name="Submissions S."/>
        </authorList>
    </citation>
    <scope>NUCLEOTIDE SEQUENCE [LARGE SCALE GENOMIC DNA]</scope>
    <source>
        <strain evidence="2">ATCC 25963</strain>
    </source>
</reference>
<dbReference type="Proteomes" id="UP000199400">
    <property type="component" value="Unassembled WGS sequence"/>
</dbReference>
<protein>
    <recommendedName>
        <fullName evidence="3">DUF1415 domain-containing protein</fullName>
    </recommendedName>
</protein>
<evidence type="ECO:0000313" key="2">
    <source>
        <dbReference type="Proteomes" id="UP000199400"/>
    </source>
</evidence>
<dbReference type="RefSeq" id="WP_096330007.1">
    <property type="nucleotide sequence ID" value="NZ_FOMX01000049.1"/>
</dbReference>
<dbReference type="EMBL" id="FOMX01000049">
    <property type="protein sequence ID" value="SFF33954.1"/>
    <property type="molecule type" value="Genomic_DNA"/>
</dbReference>
<dbReference type="AlphaFoldDB" id="A0A1I2HV91"/>
<proteinExistence type="predicted"/>
<dbReference type="OrthoDB" id="5502675at2"/>